<evidence type="ECO:0000313" key="2">
    <source>
        <dbReference type="EMBL" id="TQM99418.1"/>
    </source>
</evidence>
<dbReference type="Pfam" id="PF01381">
    <property type="entry name" value="HTH_3"/>
    <property type="match status" value="1"/>
</dbReference>
<dbReference type="EMBL" id="VFPV01000004">
    <property type="protein sequence ID" value="TQM99418.1"/>
    <property type="molecule type" value="Genomic_DNA"/>
</dbReference>
<evidence type="ECO:0000313" key="3">
    <source>
        <dbReference type="Proteomes" id="UP000316993"/>
    </source>
</evidence>
<name>A0A543KWF7_9BURK</name>
<organism evidence="2 3">
    <name type="scientific">Acidovorax temperans</name>
    <dbReference type="NCBI Taxonomy" id="80878"/>
    <lineage>
        <taxon>Bacteria</taxon>
        <taxon>Pseudomonadati</taxon>
        <taxon>Pseudomonadota</taxon>
        <taxon>Betaproteobacteria</taxon>
        <taxon>Burkholderiales</taxon>
        <taxon>Comamonadaceae</taxon>
        <taxon>Acidovorax</taxon>
    </lineage>
</organism>
<dbReference type="AlphaFoldDB" id="A0A543KWF7"/>
<dbReference type="Gene3D" id="1.10.260.40">
    <property type="entry name" value="lambda repressor-like DNA-binding domains"/>
    <property type="match status" value="1"/>
</dbReference>
<dbReference type="GO" id="GO:0003677">
    <property type="term" value="F:DNA binding"/>
    <property type="evidence" value="ECO:0007669"/>
    <property type="project" value="InterPro"/>
</dbReference>
<comment type="caution">
    <text evidence="2">The sequence shown here is derived from an EMBL/GenBank/DDBJ whole genome shotgun (WGS) entry which is preliminary data.</text>
</comment>
<sequence>MKTLANFADTLSEAKRSQKITAKELAQRTGLSALAVRQILSGTSAPRITNAMALAQELGLELVLVPTVVADGLERPLKKAGRTVVTDIEMMLGVRADGID</sequence>
<proteinExistence type="predicted"/>
<reference evidence="2 3" key="1">
    <citation type="submission" date="2019-06" db="EMBL/GenBank/DDBJ databases">
        <title>Genomic Encyclopedia of Archaeal and Bacterial Type Strains, Phase II (KMG-II): from individual species to whole genera.</title>
        <authorList>
            <person name="Goeker M."/>
        </authorList>
    </citation>
    <scope>NUCLEOTIDE SEQUENCE [LARGE SCALE GENOMIC DNA]</scope>
    <source>
        <strain evidence="2 3">DSM 7270</strain>
    </source>
</reference>
<dbReference type="InterPro" id="IPR010982">
    <property type="entry name" value="Lambda_DNA-bd_dom_sf"/>
</dbReference>
<accession>A0A543KWF7</accession>
<dbReference type="SUPFAM" id="SSF47413">
    <property type="entry name" value="lambda repressor-like DNA-binding domains"/>
    <property type="match status" value="1"/>
</dbReference>
<feature type="domain" description="HTH cro/C1-type" evidence="1">
    <location>
        <begin position="11"/>
        <end position="65"/>
    </location>
</feature>
<dbReference type="InterPro" id="IPR001387">
    <property type="entry name" value="Cro/C1-type_HTH"/>
</dbReference>
<gene>
    <name evidence="2" type="ORF">BDD18_4075</name>
</gene>
<dbReference type="Proteomes" id="UP000316993">
    <property type="component" value="Unassembled WGS sequence"/>
</dbReference>
<dbReference type="RefSeq" id="WP_142085502.1">
    <property type="nucleotide sequence ID" value="NZ_VFPV01000004.1"/>
</dbReference>
<dbReference type="CDD" id="cd00093">
    <property type="entry name" value="HTH_XRE"/>
    <property type="match status" value="1"/>
</dbReference>
<protein>
    <submittedName>
        <fullName evidence="2">Helix-turn-helix protein</fullName>
    </submittedName>
</protein>
<dbReference type="SMART" id="SM00530">
    <property type="entry name" value="HTH_XRE"/>
    <property type="match status" value="1"/>
</dbReference>
<evidence type="ECO:0000259" key="1">
    <source>
        <dbReference type="PROSITE" id="PS50943"/>
    </source>
</evidence>
<dbReference type="PROSITE" id="PS50943">
    <property type="entry name" value="HTH_CROC1"/>
    <property type="match status" value="1"/>
</dbReference>